<dbReference type="AlphaFoldDB" id="A0A2A9PLL7"/>
<feature type="compositionally biased region" description="Pro residues" evidence="1">
    <location>
        <begin position="14"/>
        <end position="31"/>
    </location>
</feature>
<organism evidence="2 3">
    <name type="scientific">Ophiocordyceps unilateralis</name>
    <name type="common">Zombie-ant fungus</name>
    <name type="synonym">Torrubia unilateralis</name>
    <dbReference type="NCBI Taxonomy" id="268505"/>
    <lineage>
        <taxon>Eukaryota</taxon>
        <taxon>Fungi</taxon>
        <taxon>Dikarya</taxon>
        <taxon>Ascomycota</taxon>
        <taxon>Pezizomycotina</taxon>
        <taxon>Sordariomycetes</taxon>
        <taxon>Hypocreomycetidae</taxon>
        <taxon>Hypocreales</taxon>
        <taxon>Ophiocordycipitaceae</taxon>
        <taxon>Ophiocordyceps</taxon>
    </lineage>
</organism>
<sequence>MDHTINTQQQQQQQPPPPPREQDSPPQPPRPQTQDHQAHHDQHRWSSNICDCSPCESCLLAFCLPCLIFGRTASRMRDPSMQSHSEVNGDCVVFALIHYFTGCGWVYNTVRRGEIRHKYNIKGNCCDDYCASFWCLCCSLIQQDREVRLRTAGLVTDGYDGNKERMHMPAPAYNQDPPQQQQPLMEPAPVAQDSGTLHQMPPQPPPPSKETRP</sequence>
<evidence type="ECO:0000313" key="2">
    <source>
        <dbReference type="EMBL" id="PFH62114.1"/>
    </source>
</evidence>
<feature type="region of interest" description="Disordered" evidence="1">
    <location>
        <begin position="1"/>
        <end position="38"/>
    </location>
</feature>
<reference evidence="2 3" key="1">
    <citation type="journal article" date="2015" name="BMC Genomics">
        <title>Gene expression during zombie ant biting behavior reflects the complexity underlying fungal parasitic behavioral manipulation.</title>
        <authorList>
            <person name="de Bekker C."/>
            <person name="Ohm R.A."/>
            <person name="Loreto R.G."/>
            <person name="Sebastian A."/>
            <person name="Albert I."/>
            <person name="Merrow M."/>
            <person name="Brachmann A."/>
            <person name="Hughes D.P."/>
        </authorList>
    </citation>
    <scope>NUCLEOTIDE SEQUENCE [LARGE SCALE GENOMIC DNA]</scope>
    <source>
        <strain evidence="2 3">SC16a</strain>
    </source>
</reference>
<protein>
    <recommendedName>
        <fullName evidence="4">PLAC8 family protein</fullName>
    </recommendedName>
</protein>
<name>A0A2A9PLL7_OPHUN</name>
<evidence type="ECO:0008006" key="4">
    <source>
        <dbReference type="Google" id="ProtNLM"/>
    </source>
</evidence>
<dbReference type="Proteomes" id="UP000037136">
    <property type="component" value="Unassembled WGS sequence"/>
</dbReference>
<reference evidence="2 3" key="2">
    <citation type="journal article" date="2017" name="Sci. Rep.">
        <title>Ant-infecting Ophiocordyceps genomes reveal a high diversity of potential behavioral manipulation genes and a possible major role for enterotoxins.</title>
        <authorList>
            <person name="de Bekker C."/>
            <person name="Ohm R.A."/>
            <person name="Evans H.C."/>
            <person name="Brachmann A."/>
            <person name="Hughes D.P."/>
        </authorList>
    </citation>
    <scope>NUCLEOTIDE SEQUENCE [LARGE SCALE GENOMIC DNA]</scope>
    <source>
        <strain evidence="2 3">SC16a</strain>
    </source>
</reference>
<dbReference type="InterPro" id="IPR006461">
    <property type="entry name" value="PLAC_motif_containing"/>
</dbReference>
<dbReference type="STRING" id="268505.A0A2A9PLL7"/>
<evidence type="ECO:0000256" key="1">
    <source>
        <dbReference type="SAM" id="MobiDB-lite"/>
    </source>
</evidence>
<evidence type="ECO:0000313" key="3">
    <source>
        <dbReference type="Proteomes" id="UP000037136"/>
    </source>
</evidence>
<dbReference type="NCBIfam" id="TIGR01571">
    <property type="entry name" value="A_thal_Cys_rich"/>
    <property type="match status" value="1"/>
</dbReference>
<feature type="region of interest" description="Disordered" evidence="1">
    <location>
        <begin position="160"/>
        <end position="213"/>
    </location>
</feature>
<proteinExistence type="predicted"/>
<dbReference type="OrthoDB" id="1045822at2759"/>
<accession>A0A2A9PLL7</accession>
<dbReference type="PANTHER" id="PTHR15907">
    <property type="entry name" value="DUF614 FAMILY PROTEIN-RELATED"/>
    <property type="match status" value="1"/>
</dbReference>
<gene>
    <name evidence="2" type="ORF">XA68_15075</name>
</gene>
<dbReference type="EMBL" id="LAZP02000041">
    <property type="protein sequence ID" value="PFH62114.1"/>
    <property type="molecule type" value="Genomic_DNA"/>
</dbReference>
<dbReference type="Pfam" id="PF04749">
    <property type="entry name" value="PLAC8"/>
    <property type="match status" value="1"/>
</dbReference>
<comment type="caution">
    <text evidence="2">The sequence shown here is derived from an EMBL/GenBank/DDBJ whole genome shotgun (WGS) entry which is preliminary data.</text>
</comment>
<feature type="compositionally biased region" description="Pro residues" evidence="1">
    <location>
        <begin position="201"/>
        <end position="213"/>
    </location>
</feature>
<keyword evidence="3" id="KW-1185">Reference proteome</keyword>